<keyword evidence="4 6" id="KW-1133">Transmembrane helix</keyword>
<comment type="subcellular location">
    <subcellularLocation>
        <location evidence="1">Membrane</location>
        <topology evidence="1">Single-pass membrane protein</topology>
    </subcellularLocation>
</comment>
<dbReference type="Gene3D" id="3.30.700.10">
    <property type="entry name" value="Glycoprotein, Type 4 Pilin"/>
    <property type="match status" value="1"/>
</dbReference>
<proteinExistence type="predicted"/>
<dbReference type="Pfam" id="PF07963">
    <property type="entry name" value="N_methyl"/>
    <property type="match status" value="1"/>
</dbReference>
<keyword evidence="3 6" id="KW-0812">Transmembrane</keyword>
<dbReference type="InterPro" id="IPR012902">
    <property type="entry name" value="N_methyl_site"/>
</dbReference>
<organism evidence="7 8">
    <name type="scientific">Candidatus Nomurabacteria bacterium GW2011_GWA2_43_15</name>
    <dbReference type="NCBI Taxonomy" id="1618738"/>
    <lineage>
        <taxon>Bacteria</taxon>
        <taxon>Candidatus Nomuraibacteriota</taxon>
    </lineage>
</organism>
<evidence type="ECO:0008006" key="9">
    <source>
        <dbReference type="Google" id="ProtNLM"/>
    </source>
</evidence>
<dbReference type="EMBL" id="LCFS01000002">
    <property type="protein sequence ID" value="KKT01206.1"/>
    <property type="molecule type" value="Genomic_DNA"/>
</dbReference>
<evidence type="ECO:0000256" key="2">
    <source>
        <dbReference type="ARBA" id="ARBA00022481"/>
    </source>
</evidence>
<dbReference type="GO" id="GO:0015628">
    <property type="term" value="P:protein secretion by the type II secretion system"/>
    <property type="evidence" value="ECO:0007669"/>
    <property type="project" value="InterPro"/>
</dbReference>
<name>A0A0G1DTJ4_9BACT</name>
<feature type="transmembrane region" description="Helical" evidence="6">
    <location>
        <begin position="12"/>
        <end position="33"/>
    </location>
</feature>
<evidence type="ECO:0000256" key="4">
    <source>
        <dbReference type="ARBA" id="ARBA00022989"/>
    </source>
</evidence>
<protein>
    <recommendedName>
        <fullName evidence="9">Prepilin-type N-terminal cleavage/methylation domain-containing protein</fullName>
    </recommendedName>
</protein>
<evidence type="ECO:0000313" key="7">
    <source>
        <dbReference type="EMBL" id="KKT01206.1"/>
    </source>
</evidence>
<dbReference type="PROSITE" id="PS00409">
    <property type="entry name" value="PROKAR_NTER_METHYL"/>
    <property type="match status" value="1"/>
</dbReference>
<evidence type="ECO:0000313" key="8">
    <source>
        <dbReference type="Proteomes" id="UP000034646"/>
    </source>
</evidence>
<evidence type="ECO:0000256" key="5">
    <source>
        <dbReference type="ARBA" id="ARBA00023136"/>
    </source>
</evidence>
<reference evidence="7 8" key="1">
    <citation type="journal article" date="2015" name="Nature">
        <title>rRNA introns, odd ribosomes, and small enigmatic genomes across a large radiation of phyla.</title>
        <authorList>
            <person name="Brown C.T."/>
            <person name="Hug L.A."/>
            <person name="Thomas B.C."/>
            <person name="Sharon I."/>
            <person name="Castelle C.J."/>
            <person name="Singh A."/>
            <person name="Wilkins M.J."/>
            <person name="Williams K.H."/>
            <person name="Banfield J.F."/>
        </authorList>
    </citation>
    <scope>NUCLEOTIDE SEQUENCE [LARGE SCALE GENOMIC DNA]</scope>
</reference>
<keyword evidence="2" id="KW-0488">Methylation</keyword>
<comment type="caution">
    <text evidence="7">The sequence shown here is derived from an EMBL/GenBank/DDBJ whole genome shotgun (WGS) entry which is preliminary data.</text>
</comment>
<dbReference type="STRING" id="1618738.UV76_C0002G0119"/>
<dbReference type="InterPro" id="IPR045584">
    <property type="entry name" value="Pilin-like"/>
</dbReference>
<keyword evidence="5 6" id="KW-0472">Membrane</keyword>
<evidence type="ECO:0000256" key="6">
    <source>
        <dbReference type="SAM" id="Phobius"/>
    </source>
</evidence>
<gene>
    <name evidence="7" type="ORF">UV76_C0002G0119</name>
</gene>
<dbReference type="InterPro" id="IPR002416">
    <property type="entry name" value="T2SS_protein-GspH"/>
</dbReference>
<sequence length="179" mass="18401">MKIDLKKGFTLIELLVVLVIISVLASVILAYLGSARGKSNDAKIISQVGQMTPQGFLFSGAIGTSYVSSAYKVSSGITGAAVNGTPASGTLFNATSPSLNSLYLLASSLPGNTYIYYGWNGADPNNTGAWFFAASTSTGAFCNDNKGTKKIFTGTSPTTVAGFTVAFSNATAAGGYRCD</sequence>
<dbReference type="GO" id="GO:0015627">
    <property type="term" value="C:type II protein secretion system complex"/>
    <property type="evidence" value="ECO:0007669"/>
    <property type="project" value="InterPro"/>
</dbReference>
<evidence type="ECO:0000256" key="1">
    <source>
        <dbReference type="ARBA" id="ARBA00004167"/>
    </source>
</evidence>
<dbReference type="AlphaFoldDB" id="A0A0G1DTJ4"/>
<accession>A0A0G1DTJ4</accession>
<evidence type="ECO:0000256" key="3">
    <source>
        <dbReference type="ARBA" id="ARBA00022692"/>
    </source>
</evidence>
<dbReference type="PRINTS" id="PR00885">
    <property type="entry name" value="BCTERIALGSPH"/>
</dbReference>
<dbReference type="NCBIfam" id="TIGR02532">
    <property type="entry name" value="IV_pilin_GFxxxE"/>
    <property type="match status" value="1"/>
</dbReference>
<dbReference type="SUPFAM" id="SSF54523">
    <property type="entry name" value="Pili subunits"/>
    <property type="match status" value="1"/>
</dbReference>
<dbReference type="Proteomes" id="UP000034646">
    <property type="component" value="Unassembled WGS sequence"/>
</dbReference>
<dbReference type="GO" id="GO:0016020">
    <property type="term" value="C:membrane"/>
    <property type="evidence" value="ECO:0007669"/>
    <property type="project" value="UniProtKB-SubCell"/>
</dbReference>